<evidence type="ECO:0000256" key="1">
    <source>
        <dbReference type="SAM" id="MobiDB-lite"/>
    </source>
</evidence>
<feature type="compositionally biased region" description="Basic and acidic residues" evidence="1">
    <location>
        <begin position="311"/>
        <end position="323"/>
    </location>
</feature>
<feature type="compositionally biased region" description="Basic residues" evidence="1">
    <location>
        <begin position="363"/>
        <end position="374"/>
    </location>
</feature>
<gene>
    <name evidence="2" type="ORF">DFL_000102</name>
</gene>
<sequence>MVCPEPDSWDTSPASFTPPPTPPSPQPPSPGPTPNVFAPAARSLPSRIPQWDIQQINPNFAETSSFSFTSPPKDNPPLGPKPSQPYRTPFYQKPIFQNRAKMSGKAFDSNTGIERIQQILSTTLMSQNYATPFYHQQVCTQPTSRTYTFDDADEDGIVHIAIDAEQRLKDVMESCNSCETLGDKMSKIVHGQCVELFRIRCDEGENGERQIQGLELDLRRIKRPEVRQVISDSQSARMKLLEARMRGTDSSMPLAEEDNLWVEDDGEEDLGGIKLLQGIKSIADKYQDQEDEKRRRLGPDEEVSIKSGIKTGEEAKARESKNLEKKDGKFRALSLAAKAISLIQPRNRTSKQGSSIQMMPQPKKSKKNRKKKNKEKKEDDKAVEITRVLTPIQSITVYDAPTEGDLSLHNPQTAWAQRQGDELTITQRNEQLPSGPQNILSVNSGNVISGLMYGNRVDNEREKYRNIYSVQPPCEMPLERPRTNVFVLYSTEDEQPSQRHRPDIFAAPVNENVAPMPIMGSVKLIGPNDVIDSKEVVISGLQDTIGAQEGEDSEGRGTLVNQYNVPRTHEEMDNEVAVAMEVLKLEDGSASNLDLEATLDVLRNKERVSAEIKCLSEVQERARGQDREVDRLLAESNIPAIKYKATEPGQQFSLSWILDDLVEVGAQNAPSFEPKSPEQASYGQIASVLLYMPLEGCQQPTQQRKKEWLGSIASLSTSTTSTGGSESDPGEKLSPIGTPYPDGYVPLFKFAQETENPTMAEGAKTPLPNAPMSTLRYPPGFEPKANTDILPDGSLAPLAHLGASANPSTVKPLLERLRDEFDKLDISITREGGKKQKIKPGIVKKEWTGELQDVFETSYSLRRRHVGEVEGTIVEICDSDSDVSVLSTSDEIQPTLALVPDADTPAETHIDIKPEAFNVPTTDFTVESNMVIDIEAPKSTVVESLGRERGLGERSKTPKYSETGRQDIYAELPFPDTPFKSRTNFANADYTPKPTPAPKKEPKPEPPKITEEQQYQIAVAKLSQLPGFVQTITVKKDVAEKDIVEKDVAKKDAVEKDSVKEDSSPIVKNESEDESEEETEEEKTRRRALKGKAVDRDTWLGFDCRFFELPFELRSPSPHYPLKPTMLQDDIAFARAIHEALVEAEREFVIEKQQELAAQVMASETELSDVVGSEIEPQEASPEKTEPMESVTDASGGELQTANQSNSKQDSAVVKLAESTDNITLRDTTDLSPSAIDEDEDDPFGPAAERAQKEVKKAKLQSGIAKAEYVRPKGTIWTPQKIKSVKQRQSVHNRSQSTIPQSRFTSNMANISTSSMDSVVTVVPLTPEQLLQSPAEIYRAKQMAQMIEETESKLALVREAVAEGLKKYETPRRIKFDKMVRDAEKKIEAEKRKEVARRARQKPTPRQLPTPPKQHPQPDISSSSTTPRRIRPGMPNAEIDQTVENNEDRSDLINSSPSPAPRKQQMITKPQLGPLKPLKSILERRGPVETSTQESEEAKEAQKPADDLGTQTPTETQKTPNISKVEESSLELKDPKTPDPLNTIVDNLELSSIKSTPKSAPPLPPRPPYCSGRKAHLSLTIVRQYKAMINTLCPPAWQMLDMFFANLSRPDAEYRNWDELVALVFWNCERLTKKKMSDMPGDGILRVVVDYVTFMLGEMEKDKD</sequence>
<dbReference type="Proteomes" id="UP000283090">
    <property type="component" value="Unassembled WGS sequence"/>
</dbReference>
<feature type="compositionally biased region" description="Polar residues" evidence="1">
    <location>
        <begin position="1198"/>
        <end position="1210"/>
    </location>
</feature>
<feature type="compositionally biased region" description="Polar residues" evidence="1">
    <location>
        <begin position="1509"/>
        <end position="1522"/>
    </location>
</feature>
<feature type="compositionally biased region" description="Pro residues" evidence="1">
    <location>
        <begin position="1406"/>
        <end position="1415"/>
    </location>
</feature>
<dbReference type="PANTHER" id="PTHR24216:SF8">
    <property type="entry name" value="PAXILLIN, ISOFORM F"/>
    <property type="match status" value="1"/>
</dbReference>
<feature type="region of interest" description="Disordered" evidence="1">
    <location>
        <begin position="286"/>
        <end position="323"/>
    </location>
</feature>
<feature type="compositionally biased region" description="Basic and acidic residues" evidence="1">
    <location>
        <begin position="998"/>
        <end position="1011"/>
    </location>
</feature>
<feature type="compositionally biased region" description="Basic and acidic residues" evidence="1">
    <location>
        <begin position="286"/>
        <end position="299"/>
    </location>
</feature>
<feature type="region of interest" description="Disordered" evidence="1">
    <location>
        <begin position="343"/>
        <end position="381"/>
    </location>
</feature>
<dbReference type="EMBL" id="SAEB01000001">
    <property type="protein sequence ID" value="RVD89080.1"/>
    <property type="molecule type" value="Genomic_DNA"/>
</dbReference>
<feature type="compositionally biased region" description="Basic and acidic residues" evidence="1">
    <location>
        <begin position="1386"/>
        <end position="1397"/>
    </location>
</feature>
<keyword evidence="3" id="KW-1185">Reference proteome</keyword>
<organism evidence="2 3">
    <name type="scientific">Arthrobotrys flagrans</name>
    <name type="common">Nematode-trapping fungus</name>
    <name type="synonym">Trichothecium flagrans</name>
    <dbReference type="NCBI Taxonomy" id="97331"/>
    <lineage>
        <taxon>Eukaryota</taxon>
        <taxon>Fungi</taxon>
        <taxon>Dikarya</taxon>
        <taxon>Ascomycota</taxon>
        <taxon>Pezizomycotina</taxon>
        <taxon>Orbiliomycetes</taxon>
        <taxon>Orbiliales</taxon>
        <taxon>Orbiliaceae</taxon>
        <taxon>Arthrobotrys</taxon>
    </lineage>
</organism>
<dbReference type="PANTHER" id="PTHR24216">
    <property type="entry name" value="PAXILLIN-RELATED"/>
    <property type="match status" value="1"/>
</dbReference>
<feature type="region of interest" description="Disordered" evidence="1">
    <location>
        <begin position="1"/>
        <end position="85"/>
    </location>
</feature>
<feature type="compositionally biased region" description="Acidic residues" evidence="1">
    <location>
        <begin position="1071"/>
        <end position="1081"/>
    </location>
</feature>
<feature type="region of interest" description="Disordered" evidence="1">
    <location>
        <begin position="1045"/>
        <end position="1090"/>
    </location>
</feature>
<protein>
    <submittedName>
        <fullName evidence="2">Uncharacterized protein</fullName>
    </submittedName>
</protein>
<dbReference type="OrthoDB" id="5375195at2759"/>
<feature type="compositionally biased region" description="Low complexity" evidence="1">
    <location>
        <begin position="716"/>
        <end position="727"/>
    </location>
</feature>
<name>A0A437AE86_ARTFL</name>
<feature type="compositionally biased region" description="Polar residues" evidence="1">
    <location>
        <begin position="1219"/>
        <end position="1232"/>
    </location>
</feature>
<feature type="compositionally biased region" description="Basic and acidic residues" evidence="1">
    <location>
        <begin position="1045"/>
        <end position="1063"/>
    </location>
</feature>
<evidence type="ECO:0000313" key="3">
    <source>
        <dbReference type="Proteomes" id="UP000283090"/>
    </source>
</evidence>
<feature type="compositionally biased region" description="Pro residues" evidence="1">
    <location>
        <begin position="16"/>
        <end position="33"/>
    </location>
</feature>
<accession>A0A437AE86</accession>
<evidence type="ECO:0000313" key="2">
    <source>
        <dbReference type="EMBL" id="RVD89080.1"/>
    </source>
</evidence>
<feature type="compositionally biased region" description="Polar residues" evidence="1">
    <location>
        <begin position="344"/>
        <end position="358"/>
    </location>
</feature>
<feature type="region of interest" description="Disordered" evidence="1">
    <location>
        <begin position="1386"/>
        <end position="1541"/>
    </location>
</feature>
<feature type="compositionally biased region" description="Basic and acidic residues" evidence="1">
    <location>
        <begin position="1496"/>
        <end position="1506"/>
    </location>
</feature>
<dbReference type="GeneID" id="93582413"/>
<proteinExistence type="predicted"/>
<feature type="region of interest" description="Disordered" evidence="1">
    <location>
        <begin position="1167"/>
        <end position="1246"/>
    </location>
</feature>
<feature type="region of interest" description="Disordered" evidence="1">
    <location>
        <begin position="945"/>
        <end position="1013"/>
    </location>
</feature>
<reference evidence="2 3" key="1">
    <citation type="submission" date="2019-01" db="EMBL/GenBank/DDBJ databases">
        <title>Intercellular communication is required for trap formation in the nematode-trapping fungus Duddingtonia flagrans.</title>
        <authorList>
            <person name="Youssar L."/>
            <person name="Wernet V."/>
            <person name="Hensel N."/>
            <person name="Hildebrandt H.-G."/>
            <person name="Fischer R."/>
        </authorList>
    </citation>
    <scope>NUCLEOTIDE SEQUENCE [LARGE SCALE GENOMIC DNA]</scope>
    <source>
        <strain evidence="2 3">CBS H-5679</strain>
    </source>
</reference>
<feature type="compositionally biased region" description="Basic and acidic residues" evidence="1">
    <location>
        <begin position="945"/>
        <end position="956"/>
    </location>
</feature>
<dbReference type="RefSeq" id="XP_067494624.1">
    <property type="nucleotide sequence ID" value="XM_067629574.1"/>
</dbReference>
<feature type="compositionally biased region" description="Pro residues" evidence="1">
    <location>
        <begin position="73"/>
        <end position="83"/>
    </location>
</feature>
<dbReference type="VEuPathDB" id="FungiDB:DFL_000102"/>
<feature type="compositionally biased region" description="Basic and acidic residues" evidence="1">
    <location>
        <begin position="1524"/>
        <end position="1537"/>
    </location>
</feature>
<comment type="caution">
    <text evidence="2">The sequence shown here is derived from an EMBL/GenBank/DDBJ whole genome shotgun (WGS) entry which is preliminary data.</text>
</comment>
<feature type="region of interest" description="Disordered" evidence="1">
    <location>
        <begin position="716"/>
        <end position="735"/>
    </location>
</feature>
<feature type="compositionally biased region" description="Polar residues" evidence="1">
    <location>
        <begin position="52"/>
        <end position="70"/>
    </location>
</feature>